<dbReference type="OrthoDB" id="5296742at2"/>
<feature type="domain" description="Flagellar hook-length control protein-like C-terminal" evidence="2">
    <location>
        <begin position="323"/>
        <end position="395"/>
    </location>
</feature>
<dbReference type="Pfam" id="PF02120">
    <property type="entry name" value="Flg_hook"/>
    <property type="match status" value="1"/>
</dbReference>
<evidence type="ECO:0000256" key="1">
    <source>
        <dbReference type="SAM" id="MobiDB-lite"/>
    </source>
</evidence>
<feature type="region of interest" description="Disordered" evidence="1">
    <location>
        <begin position="62"/>
        <end position="85"/>
    </location>
</feature>
<protein>
    <submittedName>
        <fullName evidence="3">Hook-length control protein FliK</fullName>
    </submittedName>
</protein>
<gene>
    <name evidence="3" type="ORF">SAMN05216580_0745</name>
</gene>
<keyword evidence="4" id="KW-1185">Reference proteome</keyword>
<dbReference type="Proteomes" id="UP000243063">
    <property type="component" value="Chromosome I"/>
</dbReference>
<accession>A0A1H2EPJ1</accession>
<dbReference type="EMBL" id="LT629780">
    <property type="protein sequence ID" value="SDT96873.1"/>
    <property type="molecule type" value="Genomic_DNA"/>
</dbReference>
<dbReference type="RefSeq" id="WP_090212213.1">
    <property type="nucleotide sequence ID" value="NZ_LT629780.1"/>
</dbReference>
<dbReference type="STRING" id="1245526.SAMN05216580_0745"/>
<dbReference type="Gene3D" id="3.30.750.140">
    <property type="match status" value="1"/>
</dbReference>
<name>A0A1H2EPJ1_9GAMM</name>
<sequence length="409" mass="42839">MSGLTPLIDTLLHQVLGKRVDLPTARPINPPVTPLLPSEAARAVHSDSRLDARLPQVLLDVAGRPASSPGQPAPPPAQTSSATTTLSPAARTIADILLRHPAQPSTITPLAPLLTGKADVPADQLAGSLRQSISSSGVFYESHLARWYRGELPLQALLREPQTWAAQLPQAAPTGERSLLAQLLAPKLFPASAAAAPAAPVAPVVQGGSGLVPRSGAELSAPVAGAPQVVPVEAEAKAEVAGVRRSALSLAMEALAGDDPEWSVPAQARDAAVLKDLLQGVVRHQLELLVAPVLRWEGQVWPGVFMALLIQAPEDEGGGSGRESAAAEDEAAQWQVRFTLQLERLGVLDVAVSWRGEKLSLRVVSESDELLARLEADRPQLQARLLACGFAEVDLQGVAARPVEGAADE</sequence>
<evidence type="ECO:0000313" key="3">
    <source>
        <dbReference type="EMBL" id="SDT96873.1"/>
    </source>
</evidence>
<reference evidence="4" key="1">
    <citation type="submission" date="2016-10" db="EMBL/GenBank/DDBJ databases">
        <authorList>
            <person name="Varghese N."/>
            <person name="Submissions S."/>
        </authorList>
    </citation>
    <scope>NUCLEOTIDE SEQUENCE [LARGE SCALE GENOMIC DNA]</scope>
    <source>
        <strain evidence="4">CCTCC 2012022</strain>
    </source>
</reference>
<organism evidence="3 4">
    <name type="scientific">Geopseudomonas guangdongensis</name>
    <dbReference type="NCBI Taxonomy" id="1245526"/>
    <lineage>
        <taxon>Bacteria</taxon>
        <taxon>Pseudomonadati</taxon>
        <taxon>Pseudomonadota</taxon>
        <taxon>Gammaproteobacteria</taxon>
        <taxon>Pseudomonadales</taxon>
        <taxon>Pseudomonadaceae</taxon>
        <taxon>Geopseudomonas</taxon>
    </lineage>
</organism>
<dbReference type="AlphaFoldDB" id="A0A1H2EPJ1"/>
<evidence type="ECO:0000313" key="4">
    <source>
        <dbReference type="Proteomes" id="UP000243063"/>
    </source>
</evidence>
<proteinExistence type="predicted"/>
<evidence type="ECO:0000259" key="2">
    <source>
        <dbReference type="Pfam" id="PF02120"/>
    </source>
</evidence>
<dbReference type="InterPro" id="IPR021136">
    <property type="entry name" value="Flagellar_hook_control-like_C"/>
</dbReference>
<dbReference type="InterPro" id="IPR038610">
    <property type="entry name" value="FliK-like_C_sf"/>
</dbReference>